<evidence type="ECO:0000256" key="2">
    <source>
        <dbReference type="ARBA" id="ARBA00023242"/>
    </source>
</evidence>
<gene>
    <name evidence="5" type="primary">ORF48075</name>
</gene>
<feature type="region of interest" description="Disordered" evidence="3">
    <location>
        <begin position="207"/>
        <end position="237"/>
    </location>
</feature>
<dbReference type="PANTHER" id="PTHR23010:SF1">
    <property type="entry name" value="MIDNOLIN"/>
    <property type="match status" value="1"/>
</dbReference>
<feature type="compositionally biased region" description="Low complexity" evidence="3">
    <location>
        <begin position="454"/>
        <end position="464"/>
    </location>
</feature>
<protein>
    <recommendedName>
        <fullName evidence="4">Ubiquitin-like domain-containing protein</fullName>
    </recommendedName>
</protein>
<keyword evidence="2" id="KW-0539">Nucleus</keyword>
<accession>A0A0B6Z420</accession>
<dbReference type="Pfam" id="PF00240">
    <property type="entry name" value="ubiquitin"/>
    <property type="match status" value="1"/>
</dbReference>
<feature type="compositionally biased region" description="Polar residues" evidence="3">
    <location>
        <begin position="207"/>
        <end position="229"/>
    </location>
</feature>
<dbReference type="PROSITE" id="PS50053">
    <property type="entry name" value="UBIQUITIN_2"/>
    <property type="match status" value="1"/>
</dbReference>
<dbReference type="AlphaFoldDB" id="A0A0B6Z420"/>
<comment type="subcellular location">
    <subcellularLocation>
        <location evidence="1">Nucleus</location>
    </subcellularLocation>
</comment>
<sequence>MERKCNVSNRKPTSRVRSNRRRPGCIRLFVCPTTGGRLEISVSPRETVLGLKAALARKLRVVPTKITLIYKDKVLKDGCIQDHQIPDESHVTLLPHMESGLSLHHSDKSIMHALENLTETQVSDFLSGRSPLMLAIRMGENMVFVQLQLSMLQGQGQRIPQPGQNVNPISPAAAAMLSQKGLSPSAIAEATRCLSQRLHRLHEMNLNSSVRPSGNMPTSAAPRLSQSPTAAYPQNPPATAACQTLFQLPPRQPISNLTLNPSPSPPPSPGAIIDSMKHLGRGVYTGTFQGTLDPSLQDGNGQPRRSVSTILHILNDLLVAAPQCPTQSQGQVATNMQGSSKCHISVPLTPPSSPTVKVSPGHIPVDDTDNTLLRGKMQRIQLLLAERKEQRRTRREMCAPYTNPWSLHKIASANVSSSEFLESSSLAASSVCMAATTTNTKSTHDVADHEESSSDPSNSYCNSNIEQDSLAV</sequence>
<dbReference type="InterPro" id="IPR000626">
    <property type="entry name" value="Ubiquitin-like_dom"/>
</dbReference>
<dbReference type="InterPro" id="IPR039336">
    <property type="entry name" value="Midnolin"/>
</dbReference>
<feature type="compositionally biased region" description="Basic and acidic residues" evidence="3">
    <location>
        <begin position="442"/>
        <end position="452"/>
    </location>
</feature>
<name>A0A0B6Z420_9EUPU</name>
<dbReference type="EMBL" id="HACG01016509">
    <property type="protein sequence ID" value="CEK63374.1"/>
    <property type="molecule type" value="Transcribed_RNA"/>
</dbReference>
<proteinExistence type="predicted"/>
<dbReference type="SUPFAM" id="SSF54236">
    <property type="entry name" value="Ubiquitin-like"/>
    <property type="match status" value="1"/>
</dbReference>
<evidence type="ECO:0000256" key="3">
    <source>
        <dbReference type="SAM" id="MobiDB-lite"/>
    </source>
</evidence>
<evidence type="ECO:0000259" key="4">
    <source>
        <dbReference type="PROSITE" id="PS50053"/>
    </source>
</evidence>
<feature type="domain" description="Ubiquitin-like" evidence="4">
    <location>
        <begin position="26"/>
        <end position="100"/>
    </location>
</feature>
<dbReference type="Gene3D" id="3.10.20.90">
    <property type="entry name" value="Phosphatidylinositol 3-kinase Catalytic Subunit, Chain A, domain 1"/>
    <property type="match status" value="1"/>
</dbReference>
<dbReference type="SMART" id="SM00213">
    <property type="entry name" value="UBQ"/>
    <property type="match status" value="1"/>
</dbReference>
<dbReference type="PANTHER" id="PTHR23010">
    <property type="entry name" value="MIDNOLIN"/>
    <property type="match status" value="1"/>
</dbReference>
<feature type="region of interest" description="Disordered" evidence="3">
    <location>
        <begin position="439"/>
        <end position="472"/>
    </location>
</feature>
<dbReference type="GO" id="GO:0005634">
    <property type="term" value="C:nucleus"/>
    <property type="evidence" value="ECO:0007669"/>
    <property type="project" value="UniProtKB-SubCell"/>
</dbReference>
<evidence type="ECO:0000256" key="1">
    <source>
        <dbReference type="ARBA" id="ARBA00004123"/>
    </source>
</evidence>
<reference evidence="5" key="1">
    <citation type="submission" date="2014-12" db="EMBL/GenBank/DDBJ databases">
        <title>Insight into the proteome of Arion vulgaris.</title>
        <authorList>
            <person name="Aradska J."/>
            <person name="Bulat T."/>
            <person name="Smidak R."/>
            <person name="Sarate P."/>
            <person name="Gangsoo J."/>
            <person name="Sialana F."/>
            <person name="Bilban M."/>
            <person name="Lubec G."/>
        </authorList>
    </citation>
    <scope>NUCLEOTIDE SEQUENCE</scope>
    <source>
        <tissue evidence="5">Skin</tissue>
    </source>
</reference>
<organism evidence="5">
    <name type="scientific">Arion vulgaris</name>
    <dbReference type="NCBI Taxonomy" id="1028688"/>
    <lineage>
        <taxon>Eukaryota</taxon>
        <taxon>Metazoa</taxon>
        <taxon>Spiralia</taxon>
        <taxon>Lophotrochozoa</taxon>
        <taxon>Mollusca</taxon>
        <taxon>Gastropoda</taxon>
        <taxon>Heterobranchia</taxon>
        <taxon>Euthyneura</taxon>
        <taxon>Panpulmonata</taxon>
        <taxon>Eupulmonata</taxon>
        <taxon>Stylommatophora</taxon>
        <taxon>Helicina</taxon>
        <taxon>Arionoidea</taxon>
        <taxon>Arionidae</taxon>
        <taxon>Arion</taxon>
    </lineage>
</organism>
<evidence type="ECO:0000313" key="5">
    <source>
        <dbReference type="EMBL" id="CEK63374.1"/>
    </source>
</evidence>
<feature type="region of interest" description="Disordered" evidence="3">
    <location>
        <begin position="251"/>
        <end position="271"/>
    </location>
</feature>
<dbReference type="InterPro" id="IPR029071">
    <property type="entry name" value="Ubiquitin-like_domsf"/>
</dbReference>